<protein>
    <submittedName>
        <fullName evidence="2">ArsR/SmtB family transcription factor</fullName>
    </submittedName>
</protein>
<dbReference type="Pfam" id="PF12840">
    <property type="entry name" value="HTH_20"/>
    <property type="match status" value="1"/>
</dbReference>
<evidence type="ECO:0000313" key="2">
    <source>
        <dbReference type="EMBL" id="MFC5950211.1"/>
    </source>
</evidence>
<proteinExistence type="predicted"/>
<accession>A0ABW1I942</accession>
<gene>
    <name evidence="2" type="ORF">ACFQH9_18230</name>
</gene>
<name>A0ABW1I942_9PSEU</name>
<dbReference type="SUPFAM" id="SSF46785">
    <property type="entry name" value="Winged helix' DNA-binding domain"/>
    <property type="match status" value="1"/>
</dbReference>
<dbReference type="CDD" id="cd00090">
    <property type="entry name" value="HTH_ARSR"/>
    <property type="match status" value="1"/>
</dbReference>
<organism evidence="2 3">
    <name type="scientific">Pseudonocardia lutea</name>
    <dbReference type="NCBI Taxonomy" id="2172015"/>
    <lineage>
        <taxon>Bacteria</taxon>
        <taxon>Bacillati</taxon>
        <taxon>Actinomycetota</taxon>
        <taxon>Actinomycetes</taxon>
        <taxon>Pseudonocardiales</taxon>
        <taxon>Pseudonocardiaceae</taxon>
        <taxon>Pseudonocardia</taxon>
    </lineage>
</organism>
<dbReference type="Proteomes" id="UP001596119">
    <property type="component" value="Unassembled WGS sequence"/>
</dbReference>
<dbReference type="EMBL" id="JBHSQK010000044">
    <property type="protein sequence ID" value="MFC5950211.1"/>
    <property type="molecule type" value="Genomic_DNA"/>
</dbReference>
<dbReference type="InterPro" id="IPR011991">
    <property type="entry name" value="ArsR-like_HTH"/>
</dbReference>
<dbReference type="InterPro" id="IPR036390">
    <property type="entry name" value="WH_DNA-bd_sf"/>
</dbReference>
<comment type="caution">
    <text evidence="2">The sequence shown here is derived from an EMBL/GenBank/DDBJ whole genome shotgun (WGS) entry which is preliminary data.</text>
</comment>
<reference evidence="3" key="1">
    <citation type="journal article" date="2019" name="Int. J. Syst. Evol. Microbiol.">
        <title>The Global Catalogue of Microorganisms (GCM) 10K type strain sequencing project: providing services to taxonomists for standard genome sequencing and annotation.</title>
        <authorList>
            <consortium name="The Broad Institute Genomics Platform"/>
            <consortium name="The Broad Institute Genome Sequencing Center for Infectious Disease"/>
            <person name="Wu L."/>
            <person name="Ma J."/>
        </authorList>
    </citation>
    <scope>NUCLEOTIDE SEQUENCE [LARGE SCALE GENOMIC DNA]</scope>
    <source>
        <strain evidence="3">CGMCC 4.7397</strain>
    </source>
</reference>
<keyword evidence="3" id="KW-1185">Reference proteome</keyword>
<dbReference type="RefSeq" id="WP_379567341.1">
    <property type="nucleotide sequence ID" value="NZ_JBHSQK010000044.1"/>
</dbReference>
<evidence type="ECO:0000256" key="1">
    <source>
        <dbReference type="SAM" id="MobiDB-lite"/>
    </source>
</evidence>
<dbReference type="InterPro" id="IPR036388">
    <property type="entry name" value="WH-like_DNA-bd_sf"/>
</dbReference>
<feature type="compositionally biased region" description="Polar residues" evidence="1">
    <location>
        <begin position="200"/>
        <end position="222"/>
    </location>
</feature>
<evidence type="ECO:0000313" key="3">
    <source>
        <dbReference type="Proteomes" id="UP001596119"/>
    </source>
</evidence>
<sequence length="229" mass="24403">MTNRTAGGTAVIQDGAAAAVALDPVRARLLRALREPGSATSLAAELGLTRQKVNYHLRALEAHGLVELLEERRKGNMTERVLRATASAYVVSPQAWALVAPDPEREPDRLSAQWLLALAARLLREVGTLITRAGRKRVATFAIDGEIRFATAADRAAFARELGEAVGSLVARYHDETAPGGRPHRVVVAVHPALPDTGSRPDTGSGTGNRSDTGTRPDTGSTTRHEESP</sequence>
<feature type="region of interest" description="Disordered" evidence="1">
    <location>
        <begin position="192"/>
        <end position="229"/>
    </location>
</feature>
<dbReference type="Gene3D" id="1.10.10.10">
    <property type="entry name" value="Winged helix-like DNA-binding domain superfamily/Winged helix DNA-binding domain"/>
    <property type="match status" value="1"/>
</dbReference>